<dbReference type="Proteomes" id="UP000051621">
    <property type="component" value="Unassembled WGS sequence"/>
</dbReference>
<sequence>MGMALGEKLGRFFGMTDEDEADRIADYYPNSDDDQTNVSRSSKVISLHAKGQEKVEKKIALFEPRIYSDVKVIATRLLNDQAAVVNFQRMDEQQAHRVVDFLTGTVFAIGGEVQRIGEQIFLCTPHGFVVEGNVAADFADNDF</sequence>
<dbReference type="Gene3D" id="3.30.110.150">
    <property type="entry name" value="SepF-like protein"/>
    <property type="match status" value="1"/>
</dbReference>
<evidence type="ECO:0000256" key="4">
    <source>
        <dbReference type="ARBA" id="ARBA00044936"/>
    </source>
</evidence>
<dbReference type="EMBL" id="AZEF01000027">
    <property type="protein sequence ID" value="KRL01414.1"/>
    <property type="molecule type" value="Genomic_DNA"/>
</dbReference>
<dbReference type="PATRIC" id="fig|1423731.3.peg.1600"/>
<dbReference type="GO" id="GO:0005737">
    <property type="term" value="C:cytoplasm"/>
    <property type="evidence" value="ECO:0007669"/>
    <property type="project" value="UniProtKB-SubCell"/>
</dbReference>
<comment type="subunit">
    <text evidence="5">Homodimer. Interacts with FtsZ.</text>
</comment>
<dbReference type="GO" id="GO:0000917">
    <property type="term" value="P:division septum assembly"/>
    <property type="evidence" value="ECO:0007669"/>
    <property type="project" value="UniProtKB-KW"/>
</dbReference>
<dbReference type="InterPro" id="IPR007561">
    <property type="entry name" value="Cell_div_SepF/SepF-rel"/>
</dbReference>
<dbReference type="Pfam" id="PF04472">
    <property type="entry name" value="SepF"/>
    <property type="match status" value="1"/>
</dbReference>
<keyword evidence="3 5" id="KW-0131">Cell cycle</keyword>
<comment type="subcellular location">
    <subcellularLocation>
        <location evidence="5">Cytoplasm</location>
    </subcellularLocation>
    <text evidence="5">Localizes to the division site, in a FtsZ-dependent manner.</text>
</comment>
<proteinExistence type="inferred from homology"/>
<dbReference type="AlphaFoldDB" id="A0A0R1M069"/>
<dbReference type="InterPro" id="IPR023052">
    <property type="entry name" value="Cell_div_SepF"/>
</dbReference>
<dbReference type="InterPro" id="IPR038594">
    <property type="entry name" value="SepF-like_sf"/>
</dbReference>
<keyword evidence="2 5" id="KW-0717">Septation</keyword>
<organism evidence="6 7">
    <name type="scientific">Liquorilactobacillus capillatus DSM 19910</name>
    <dbReference type="NCBI Taxonomy" id="1423731"/>
    <lineage>
        <taxon>Bacteria</taxon>
        <taxon>Bacillati</taxon>
        <taxon>Bacillota</taxon>
        <taxon>Bacilli</taxon>
        <taxon>Lactobacillales</taxon>
        <taxon>Lactobacillaceae</taxon>
        <taxon>Liquorilactobacillus</taxon>
    </lineage>
</organism>
<evidence type="ECO:0000256" key="2">
    <source>
        <dbReference type="ARBA" id="ARBA00023210"/>
    </source>
</evidence>
<evidence type="ECO:0000313" key="6">
    <source>
        <dbReference type="EMBL" id="KRL01414.1"/>
    </source>
</evidence>
<dbReference type="HAMAP" id="MF_01197">
    <property type="entry name" value="SepF"/>
    <property type="match status" value="1"/>
</dbReference>
<keyword evidence="5" id="KW-0963">Cytoplasm</keyword>
<dbReference type="GO" id="GO:0043093">
    <property type="term" value="P:FtsZ-dependent cytokinesis"/>
    <property type="evidence" value="ECO:0007669"/>
    <property type="project" value="UniProtKB-UniRule"/>
</dbReference>
<keyword evidence="1 5" id="KW-0132">Cell division</keyword>
<reference evidence="6 7" key="1">
    <citation type="journal article" date="2015" name="Genome Announc.">
        <title>Expanding the biotechnology potential of lactobacilli through comparative genomics of 213 strains and associated genera.</title>
        <authorList>
            <person name="Sun Z."/>
            <person name="Harris H.M."/>
            <person name="McCann A."/>
            <person name="Guo C."/>
            <person name="Argimon S."/>
            <person name="Zhang W."/>
            <person name="Yang X."/>
            <person name="Jeffery I.B."/>
            <person name="Cooney J.C."/>
            <person name="Kagawa T.F."/>
            <person name="Liu W."/>
            <person name="Song Y."/>
            <person name="Salvetti E."/>
            <person name="Wrobel A."/>
            <person name="Rasinkangas P."/>
            <person name="Parkhill J."/>
            <person name="Rea M.C."/>
            <person name="O'Sullivan O."/>
            <person name="Ritari J."/>
            <person name="Douillard F.P."/>
            <person name="Paul Ross R."/>
            <person name="Yang R."/>
            <person name="Briner A.E."/>
            <person name="Felis G.E."/>
            <person name="de Vos W.M."/>
            <person name="Barrangou R."/>
            <person name="Klaenhammer T.R."/>
            <person name="Caufield P.W."/>
            <person name="Cui Y."/>
            <person name="Zhang H."/>
            <person name="O'Toole P.W."/>
        </authorList>
    </citation>
    <scope>NUCLEOTIDE SEQUENCE [LARGE SCALE GENOMIC DNA]</scope>
    <source>
        <strain evidence="6 7">DSM 19910</strain>
    </source>
</reference>
<dbReference type="PANTHER" id="PTHR35798:SF1">
    <property type="entry name" value="CELL DIVISION PROTEIN SEPF"/>
    <property type="match status" value="1"/>
</dbReference>
<comment type="function">
    <text evidence="4 5">Cell division protein that is part of the divisome complex and is recruited early to the Z-ring. Probably stimulates Z-ring formation, perhaps through the cross-linking of FtsZ protofilaments. Its function overlaps with FtsA.</text>
</comment>
<dbReference type="STRING" id="1423731.FC81_GL001559"/>
<dbReference type="PANTHER" id="PTHR35798">
    <property type="entry name" value="CELL DIVISION PROTEIN SEPF"/>
    <property type="match status" value="1"/>
</dbReference>
<protein>
    <recommendedName>
        <fullName evidence="5">Cell division protein SepF</fullName>
    </recommendedName>
</protein>
<name>A0A0R1M069_9LACO</name>
<evidence type="ECO:0000256" key="3">
    <source>
        <dbReference type="ARBA" id="ARBA00023306"/>
    </source>
</evidence>
<gene>
    <name evidence="5" type="primary">sepF</name>
    <name evidence="6" type="ORF">FC81_GL001559</name>
</gene>
<keyword evidence="7" id="KW-1185">Reference proteome</keyword>
<comment type="similarity">
    <text evidence="5">Belongs to the SepF family.</text>
</comment>
<accession>A0A0R1M069</accession>
<evidence type="ECO:0000256" key="1">
    <source>
        <dbReference type="ARBA" id="ARBA00022618"/>
    </source>
</evidence>
<comment type="caution">
    <text evidence="6">The sequence shown here is derived from an EMBL/GenBank/DDBJ whole genome shotgun (WGS) entry which is preliminary data.</text>
</comment>
<evidence type="ECO:0000256" key="5">
    <source>
        <dbReference type="HAMAP-Rule" id="MF_01197"/>
    </source>
</evidence>
<evidence type="ECO:0000313" key="7">
    <source>
        <dbReference type="Proteomes" id="UP000051621"/>
    </source>
</evidence>